<gene>
    <name evidence="2" type="ORF">GGC33_08555</name>
</gene>
<keyword evidence="1" id="KW-0472">Membrane</keyword>
<name>A0A844GR74_9CHRO</name>
<evidence type="ECO:0000313" key="2">
    <source>
        <dbReference type="EMBL" id="MTF38977.1"/>
    </source>
</evidence>
<evidence type="ECO:0000313" key="3">
    <source>
        <dbReference type="Proteomes" id="UP000437131"/>
    </source>
</evidence>
<reference evidence="2 3" key="1">
    <citation type="submission" date="2019-11" db="EMBL/GenBank/DDBJ databases">
        <title>Isolation of a new High Light Tolerant Cyanobacteria.</title>
        <authorList>
            <person name="Dobson Z."/>
            <person name="Vaughn N."/>
            <person name="Vaughn M."/>
            <person name="Fromme P."/>
            <person name="Mazor Y."/>
        </authorList>
    </citation>
    <scope>NUCLEOTIDE SEQUENCE [LARGE SCALE GENOMIC DNA]</scope>
    <source>
        <strain evidence="2 3">0216</strain>
    </source>
</reference>
<feature type="transmembrane region" description="Helical" evidence="1">
    <location>
        <begin position="12"/>
        <end position="30"/>
    </location>
</feature>
<keyword evidence="1" id="KW-1133">Transmembrane helix</keyword>
<dbReference type="Proteomes" id="UP000437131">
    <property type="component" value="Unassembled WGS sequence"/>
</dbReference>
<keyword evidence="1" id="KW-0812">Transmembrane</keyword>
<evidence type="ECO:0000256" key="1">
    <source>
        <dbReference type="SAM" id="Phobius"/>
    </source>
</evidence>
<dbReference type="AlphaFoldDB" id="A0A844GR74"/>
<organism evidence="2 3">
    <name type="scientific">Cyanobacterium aponinum 0216</name>
    <dbReference type="NCBI Taxonomy" id="2676140"/>
    <lineage>
        <taxon>Bacteria</taxon>
        <taxon>Bacillati</taxon>
        <taxon>Cyanobacteriota</taxon>
        <taxon>Cyanophyceae</taxon>
        <taxon>Oscillatoriophycideae</taxon>
        <taxon>Chroococcales</taxon>
        <taxon>Geminocystaceae</taxon>
        <taxon>Cyanobacterium</taxon>
    </lineage>
</organism>
<comment type="caution">
    <text evidence="2">The sequence shown here is derived from an EMBL/GenBank/DDBJ whole genome shotgun (WGS) entry which is preliminary data.</text>
</comment>
<sequence length="260" mass="29611">MSAMVKLKLNRLFISAILIVSFCGFVIVKLQKPLLNKEKIETAQDFLRKESITQSQLDLIHRFPTLGFQNLIADKLFLDFIQYYGNAQARQVTGYGLLPDFYQLIVKRDPRFVTAYLTLDPATSLFAGRPDLSVEYLNFGLKYISPEQPLAYQIWLFKAIDELLFLGKTEEARKSFEMAAKWAKKANTPQTLAFSQRYAETAEFLKQNPDSKKARASAWLMILGNARDDQVRQIALANLEQLGAKITVNGNQFSVDIPEN</sequence>
<proteinExistence type="predicted"/>
<protein>
    <submittedName>
        <fullName evidence="2">Uncharacterized protein</fullName>
    </submittedName>
</protein>
<accession>A0A844GR74</accession>
<dbReference type="EMBL" id="WMIA01000008">
    <property type="protein sequence ID" value="MTF38977.1"/>
    <property type="molecule type" value="Genomic_DNA"/>
</dbReference>